<evidence type="ECO:0000256" key="6">
    <source>
        <dbReference type="ARBA" id="ARBA00022692"/>
    </source>
</evidence>
<keyword evidence="6 13" id="KW-0812">Transmembrane</keyword>
<name>A0ABT5HP60_9CAUL</name>
<keyword evidence="9 13" id="KW-1133">Transmembrane helix</keyword>
<evidence type="ECO:0000256" key="11">
    <source>
        <dbReference type="ARBA" id="ARBA00023136"/>
    </source>
</evidence>
<evidence type="ECO:0000256" key="13">
    <source>
        <dbReference type="SAM" id="Phobius"/>
    </source>
</evidence>
<dbReference type="Proteomes" id="UP001214854">
    <property type="component" value="Unassembled WGS sequence"/>
</dbReference>
<dbReference type="Pfam" id="PF04264">
    <property type="entry name" value="YceI"/>
    <property type="match status" value="1"/>
</dbReference>
<dbReference type="PANTHER" id="PTHR30529">
    <property type="entry name" value="CYTOCHROME B561"/>
    <property type="match status" value="1"/>
</dbReference>
<dbReference type="PANTHER" id="PTHR30529:SF1">
    <property type="entry name" value="CYTOCHROME B561 HOMOLOG 2"/>
    <property type="match status" value="1"/>
</dbReference>
<keyword evidence="8" id="KW-0249">Electron transport</keyword>
<evidence type="ECO:0000256" key="12">
    <source>
        <dbReference type="ARBA" id="ARBA00037975"/>
    </source>
</evidence>
<organism evidence="15 16">
    <name type="scientific">Asticcacaulis aquaticus</name>
    <dbReference type="NCBI Taxonomy" id="2984212"/>
    <lineage>
        <taxon>Bacteria</taxon>
        <taxon>Pseudomonadati</taxon>
        <taxon>Pseudomonadota</taxon>
        <taxon>Alphaproteobacteria</taxon>
        <taxon>Caulobacterales</taxon>
        <taxon>Caulobacteraceae</taxon>
        <taxon>Asticcacaulis</taxon>
    </lineage>
</organism>
<dbReference type="InterPro" id="IPR052168">
    <property type="entry name" value="Cytochrome_b561_oxidase"/>
</dbReference>
<evidence type="ECO:0000259" key="14">
    <source>
        <dbReference type="SMART" id="SM00867"/>
    </source>
</evidence>
<keyword evidence="3" id="KW-0813">Transport</keyword>
<feature type="transmembrane region" description="Helical" evidence="13">
    <location>
        <begin position="144"/>
        <end position="163"/>
    </location>
</feature>
<dbReference type="InterPro" id="IPR007372">
    <property type="entry name" value="Lipid/polyisoprenoid-bd_YceI"/>
</dbReference>
<reference evidence="15 16" key="1">
    <citation type="submission" date="2023-01" db="EMBL/GenBank/DDBJ databases">
        <title>Novel species of the genus Asticcacaulis isolated from rivers.</title>
        <authorList>
            <person name="Lu H."/>
        </authorList>
    </citation>
    <scope>NUCLEOTIDE SEQUENCE [LARGE SCALE GENOMIC DNA]</scope>
    <source>
        <strain evidence="15 16">BYS171W</strain>
    </source>
</reference>
<keyword evidence="10" id="KW-0408">Iron</keyword>
<feature type="transmembrane region" description="Helical" evidence="13">
    <location>
        <begin position="47"/>
        <end position="66"/>
    </location>
</feature>
<dbReference type="InterPro" id="IPR036761">
    <property type="entry name" value="TTHA0802/YceI-like_sf"/>
</dbReference>
<gene>
    <name evidence="15" type="ORF">PQU92_00030</name>
</gene>
<feature type="transmembrane region" description="Helical" evidence="13">
    <location>
        <begin position="87"/>
        <end position="104"/>
    </location>
</feature>
<evidence type="ECO:0000256" key="10">
    <source>
        <dbReference type="ARBA" id="ARBA00023004"/>
    </source>
</evidence>
<keyword evidence="5" id="KW-0349">Heme</keyword>
<dbReference type="SMART" id="SM00867">
    <property type="entry name" value="YceI"/>
    <property type="match status" value="1"/>
</dbReference>
<proteinExistence type="inferred from homology"/>
<evidence type="ECO:0000313" key="15">
    <source>
        <dbReference type="EMBL" id="MDC7681650.1"/>
    </source>
</evidence>
<comment type="caution">
    <text evidence="15">The sequence shown here is derived from an EMBL/GenBank/DDBJ whole genome shotgun (WGS) entry which is preliminary data.</text>
</comment>
<feature type="transmembrane region" description="Helical" evidence="13">
    <location>
        <begin position="12"/>
        <end position="31"/>
    </location>
</feature>
<feature type="transmembrane region" description="Helical" evidence="13">
    <location>
        <begin position="191"/>
        <end position="209"/>
    </location>
</feature>
<dbReference type="SUPFAM" id="SSF81342">
    <property type="entry name" value="Transmembrane di-heme cytochromes"/>
    <property type="match status" value="1"/>
</dbReference>
<evidence type="ECO:0000256" key="3">
    <source>
        <dbReference type="ARBA" id="ARBA00022448"/>
    </source>
</evidence>
<dbReference type="RefSeq" id="WP_272746157.1">
    <property type="nucleotide sequence ID" value="NZ_JAQQKX010000001.1"/>
</dbReference>
<keyword evidence="11 13" id="KW-0472">Membrane</keyword>
<evidence type="ECO:0000256" key="4">
    <source>
        <dbReference type="ARBA" id="ARBA00022475"/>
    </source>
</evidence>
<dbReference type="Gene3D" id="2.40.128.110">
    <property type="entry name" value="Lipid/polyisoprenoid-binding, YceI-like"/>
    <property type="match status" value="1"/>
</dbReference>
<evidence type="ECO:0000256" key="5">
    <source>
        <dbReference type="ARBA" id="ARBA00022617"/>
    </source>
</evidence>
<comment type="similarity">
    <text evidence="12">Belongs to the cytochrome b561 family.</text>
</comment>
<sequence>MTPTTYHRASRYLHWAMAALIFYMVFLGWTLEDKDGGLFSRYQMHKSVGFLILALTVVRIGLRLAYKAPPEIEGPKWQMAAARLVHIGFYVLMIGLPLTGWALVSTAKVPVPTLWFGVVPIPHLPLSHDLNDVFHNLHGLFAKLIFYVLIPLHVGAAIMHHFIHRDDTVTRMLPGLDPKPAILKSALNYRWLLPLVIVIGAFVGATFLMRGAKPVAAPVVAEAEQSPDSSTEASAEISPESVVVADDASTSASQAASEESTALPTWVVNKSASYIRFATTFNGEGIRGGFGAYTADIVFDPQQLDKSSATVVIDLASVNSGDAMRDDSLTGADFFGVAQHPKATFKSTTFTKTGPDKYLAKGKLTLHGQTKPFNLPFTLKITGDTALMTATARLNRLDFGVGSGEWAATDAVPAEVSLDLKVSAKAK</sequence>
<evidence type="ECO:0000256" key="1">
    <source>
        <dbReference type="ARBA" id="ARBA00001970"/>
    </source>
</evidence>
<comment type="cofactor">
    <cofactor evidence="1">
        <name>heme b</name>
        <dbReference type="ChEBI" id="CHEBI:60344"/>
    </cofactor>
</comment>
<accession>A0ABT5HP60</accession>
<dbReference type="Pfam" id="PF01292">
    <property type="entry name" value="Ni_hydr_CYTB"/>
    <property type="match status" value="1"/>
</dbReference>
<evidence type="ECO:0000313" key="16">
    <source>
        <dbReference type="Proteomes" id="UP001214854"/>
    </source>
</evidence>
<evidence type="ECO:0000256" key="8">
    <source>
        <dbReference type="ARBA" id="ARBA00022982"/>
    </source>
</evidence>
<keyword evidence="4" id="KW-1003">Cell membrane</keyword>
<feature type="domain" description="Lipid/polyisoprenoid-binding YceI-like" evidence="14">
    <location>
        <begin position="265"/>
        <end position="425"/>
    </location>
</feature>
<keyword evidence="7" id="KW-0479">Metal-binding</keyword>
<keyword evidence="16" id="KW-1185">Reference proteome</keyword>
<evidence type="ECO:0000256" key="9">
    <source>
        <dbReference type="ARBA" id="ARBA00022989"/>
    </source>
</evidence>
<dbReference type="EMBL" id="JAQQKX010000001">
    <property type="protein sequence ID" value="MDC7681650.1"/>
    <property type="molecule type" value="Genomic_DNA"/>
</dbReference>
<dbReference type="SUPFAM" id="SSF101874">
    <property type="entry name" value="YceI-like"/>
    <property type="match status" value="1"/>
</dbReference>
<comment type="subcellular location">
    <subcellularLocation>
        <location evidence="2">Cell membrane</location>
        <topology evidence="2">Multi-pass membrane protein</topology>
    </subcellularLocation>
</comment>
<evidence type="ECO:0000256" key="2">
    <source>
        <dbReference type="ARBA" id="ARBA00004651"/>
    </source>
</evidence>
<evidence type="ECO:0000256" key="7">
    <source>
        <dbReference type="ARBA" id="ARBA00022723"/>
    </source>
</evidence>
<dbReference type="InterPro" id="IPR011577">
    <property type="entry name" value="Cyt_b561_bac/Ni-Hgenase"/>
</dbReference>
<protein>
    <submittedName>
        <fullName evidence="15">YceI family protein</fullName>
    </submittedName>
</protein>
<dbReference type="InterPro" id="IPR016174">
    <property type="entry name" value="Di-haem_cyt_TM"/>
</dbReference>